<proteinExistence type="predicted"/>
<sequence length="72" mass="8830">MREEFEKQIIQMILKNFDIQSEIYELESTLQKNGLKRLNNIKKTLLELKKFKDRQIIFFLFLKAKILEFVHI</sequence>
<name>A0A1G6P3X5_9BACT</name>
<reference evidence="2" key="1">
    <citation type="submission" date="2016-10" db="EMBL/GenBank/DDBJ databases">
        <authorList>
            <person name="Varghese N."/>
            <person name="Submissions S."/>
        </authorList>
    </citation>
    <scope>NUCLEOTIDE SEQUENCE [LARGE SCALE GENOMIC DNA]</scope>
    <source>
        <strain evidence="2">DSM 8415</strain>
    </source>
</reference>
<keyword evidence="2" id="KW-1185">Reference proteome</keyword>
<accession>A0A1G6P3X5</accession>
<dbReference type="Proteomes" id="UP000199411">
    <property type="component" value="Unassembled WGS sequence"/>
</dbReference>
<dbReference type="EMBL" id="FMYU01000008">
    <property type="protein sequence ID" value="SDC74125.1"/>
    <property type="molecule type" value="Genomic_DNA"/>
</dbReference>
<evidence type="ECO:0000313" key="2">
    <source>
        <dbReference type="Proteomes" id="UP000199411"/>
    </source>
</evidence>
<protein>
    <submittedName>
        <fullName evidence="1">Uncharacterized protein</fullName>
    </submittedName>
</protein>
<gene>
    <name evidence="1" type="ORF">SAMN05660835_01302</name>
</gene>
<dbReference type="AlphaFoldDB" id="A0A1G6P3X5"/>
<organism evidence="1 2">
    <name type="scientific">Desulfurella multipotens</name>
    <dbReference type="NCBI Taxonomy" id="79269"/>
    <lineage>
        <taxon>Bacteria</taxon>
        <taxon>Pseudomonadati</taxon>
        <taxon>Campylobacterota</taxon>
        <taxon>Desulfurellia</taxon>
        <taxon>Desulfurellales</taxon>
        <taxon>Desulfurellaceae</taxon>
        <taxon>Desulfurella</taxon>
    </lineage>
</organism>
<dbReference type="RefSeq" id="WP_092129047.1">
    <property type="nucleotide sequence ID" value="NZ_FMYU01000008.1"/>
</dbReference>
<evidence type="ECO:0000313" key="1">
    <source>
        <dbReference type="EMBL" id="SDC74125.1"/>
    </source>
</evidence>